<gene>
    <name evidence="7" type="ORF">H4684_003561</name>
</gene>
<evidence type="ECO:0000313" key="8">
    <source>
        <dbReference type="Proteomes" id="UP000639010"/>
    </source>
</evidence>
<evidence type="ECO:0000256" key="3">
    <source>
        <dbReference type="ARBA" id="ARBA00022214"/>
    </source>
</evidence>
<dbReference type="Gene3D" id="3.10.450.30">
    <property type="entry name" value="Microbial ribonucleases"/>
    <property type="match status" value="1"/>
</dbReference>
<comment type="subcellular location">
    <subcellularLocation>
        <location evidence="1">Secreted</location>
    </subcellularLocation>
</comment>
<evidence type="ECO:0000256" key="6">
    <source>
        <dbReference type="ARBA" id="ARBA00022801"/>
    </source>
</evidence>
<reference evidence="7 8" key="1">
    <citation type="submission" date="2020-10" db="EMBL/GenBank/DDBJ databases">
        <title>Genomic Encyclopedia of Type Strains, Phase IV (KMG-IV): sequencing the most valuable type-strain genomes for metagenomic binning, comparative biology and taxonomic classification.</title>
        <authorList>
            <person name="Goeker M."/>
        </authorList>
    </citation>
    <scope>NUCLEOTIDE SEQUENCE [LARGE SCALE GENOMIC DNA]</scope>
    <source>
        <strain evidence="7 8">DSM 4194</strain>
    </source>
</reference>
<keyword evidence="6" id="KW-0378">Hydrolase</keyword>
<evidence type="ECO:0000256" key="1">
    <source>
        <dbReference type="ARBA" id="ARBA00004613"/>
    </source>
</evidence>
<keyword evidence="8" id="KW-1185">Reference proteome</keyword>
<comment type="caution">
    <text evidence="7">The sequence shown here is derived from an EMBL/GenBank/DDBJ whole genome shotgun (WGS) entry which is preliminary data.</text>
</comment>
<organism evidence="7 8">
    <name type="scientific">Desulfomicrobium macestii</name>
    <dbReference type="NCBI Taxonomy" id="90731"/>
    <lineage>
        <taxon>Bacteria</taxon>
        <taxon>Pseudomonadati</taxon>
        <taxon>Thermodesulfobacteriota</taxon>
        <taxon>Desulfovibrionia</taxon>
        <taxon>Desulfovibrionales</taxon>
        <taxon>Desulfomicrobiaceae</taxon>
        <taxon>Desulfomicrobium</taxon>
    </lineage>
</organism>
<evidence type="ECO:0000256" key="5">
    <source>
        <dbReference type="ARBA" id="ARBA00022722"/>
    </source>
</evidence>
<dbReference type="Pfam" id="PF00545">
    <property type="entry name" value="Ribonuclease"/>
    <property type="match status" value="1"/>
</dbReference>
<evidence type="ECO:0000256" key="4">
    <source>
        <dbReference type="ARBA" id="ARBA00022525"/>
    </source>
</evidence>
<evidence type="ECO:0000256" key="2">
    <source>
        <dbReference type="ARBA" id="ARBA00009006"/>
    </source>
</evidence>
<keyword evidence="4" id="KW-0964">Secreted</keyword>
<dbReference type="InterPro" id="IPR000026">
    <property type="entry name" value="N1-like"/>
</dbReference>
<evidence type="ECO:0000313" key="7">
    <source>
        <dbReference type="EMBL" id="MBE1426883.1"/>
    </source>
</evidence>
<keyword evidence="5" id="KW-0540">Nuclease</keyword>
<comment type="similarity">
    <text evidence="2">Belongs to the ribonuclease N1/T1 family.</text>
</comment>
<dbReference type="InterPro" id="IPR001887">
    <property type="entry name" value="Barnase"/>
</dbReference>
<dbReference type="SUPFAM" id="SSF53933">
    <property type="entry name" value="Microbial ribonucleases"/>
    <property type="match status" value="1"/>
</dbReference>
<dbReference type="RefSeq" id="WP_225940530.1">
    <property type="nucleotide sequence ID" value="NZ_JADBGG010000036.1"/>
</dbReference>
<dbReference type="EMBL" id="JADBGG010000036">
    <property type="protein sequence ID" value="MBE1426883.1"/>
    <property type="molecule type" value="Genomic_DNA"/>
</dbReference>
<dbReference type="Proteomes" id="UP000639010">
    <property type="component" value="Unassembled WGS sequence"/>
</dbReference>
<protein>
    <recommendedName>
        <fullName evidence="3">Ribonuclease</fullName>
    </recommendedName>
</protein>
<name>A0ABR9H8L3_9BACT</name>
<sequence>NVVAIKIVSAVEKFGLAGLGAKIVGKFGDEAGDAWRVAGKAVHKTGFDEVTEFIGQHGKLPDNFITKKEAKALGWDSSKGNLHEIAPGKSIGGDIYENRSGILPDAPDRTWIEVDINYDQGYRGAERLIISNDGLMYKTTDHYKSFQRIR</sequence>
<feature type="non-terminal residue" evidence="7">
    <location>
        <position position="1"/>
    </location>
</feature>
<dbReference type="PRINTS" id="PR00117">
    <property type="entry name" value="BARNASE"/>
</dbReference>
<proteinExistence type="inferred from homology"/>
<dbReference type="InterPro" id="IPR016191">
    <property type="entry name" value="Ribonuclease/ribotoxin"/>
</dbReference>
<accession>A0ABR9H8L3</accession>